<accession>A0A142EK18</accession>
<dbReference type="KEGG" id="alm:AO498_03610"/>
<dbReference type="RefSeq" id="WP_067543853.1">
    <property type="nucleotide sequence ID" value="NZ_CP012836.1"/>
</dbReference>
<dbReference type="PATRIC" id="fig|1727163.4.peg.748"/>
<evidence type="ECO:0000313" key="2">
    <source>
        <dbReference type="EMBL" id="AMQ55473.1"/>
    </source>
</evidence>
<sequence length="275" mass="29131">MKTIQSYLASVALATLVLLNFACSDDPNPIAGEPDLSLVEDEFVINSSFEDLDFLLLDVIQTSGLGLRTTQTTELCEGSSIDHDTATKTIIVDFGAGCTSSNGVTRKGKIILNYTGTNFLFPGASVTTTFQGYEVNGIKIEGTRSLTNAGIDLINSKVSLKVKITDGKITWPDNTFVTYTTDQTRLVSLASSGYEASVTGTASGTSRDNKSYTATIIDALIVKEDCVNTGVYVPSSGTMTYSYGTTTVGVDYGGGTCDKVIKITYPGGSKEITLD</sequence>
<gene>
    <name evidence="2" type="ORF">AO498_03610</name>
</gene>
<name>A0A142EK18_9BACT</name>
<dbReference type="Proteomes" id="UP000073816">
    <property type="component" value="Chromosome"/>
</dbReference>
<evidence type="ECO:0000313" key="3">
    <source>
        <dbReference type="Proteomes" id="UP000073816"/>
    </source>
</evidence>
<keyword evidence="3" id="KW-1185">Reference proteome</keyword>
<dbReference type="AlphaFoldDB" id="A0A142EK18"/>
<keyword evidence="1" id="KW-0732">Signal</keyword>
<reference evidence="2 3" key="2">
    <citation type="journal article" date="2016" name="Genome Announc.">
        <title>Complete Genome Sequence of Algoriphagus sp. Strain M8-2, Isolated from a Brackish Lake.</title>
        <authorList>
            <person name="Muraguchi Y."/>
            <person name="Kushimoto K."/>
            <person name="Ohtsubo Y."/>
            <person name="Suzuki T."/>
            <person name="Dohra H."/>
            <person name="Kimbara K."/>
            <person name="Shintani M."/>
        </authorList>
    </citation>
    <scope>NUCLEOTIDE SEQUENCE [LARGE SCALE GENOMIC DNA]</scope>
    <source>
        <strain evidence="2 3">M8-2</strain>
    </source>
</reference>
<proteinExistence type="predicted"/>
<feature type="chain" id="PRO_5007493985" description="Lipoprotein" evidence="1">
    <location>
        <begin position="25"/>
        <end position="275"/>
    </location>
</feature>
<protein>
    <recommendedName>
        <fullName evidence="4">Lipoprotein</fullName>
    </recommendedName>
</protein>
<dbReference type="OrthoDB" id="1114031at2"/>
<dbReference type="STRING" id="1727163.AO498_03610"/>
<organism evidence="2 3">
    <name type="scientific">Algoriphagus sanaruensis</name>
    <dbReference type="NCBI Taxonomy" id="1727163"/>
    <lineage>
        <taxon>Bacteria</taxon>
        <taxon>Pseudomonadati</taxon>
        <taxon>Bacteroidota</taxon>
        <taxon>Cytophagia</taxon>
        <taxon>Cytophagales</taxon>
        <taxon>Cyclobacteriaceae</taxon>
        <taxon>Algoriphagus</taxon>
    </lineage>
</organism>
<reference evidence="3" key="1">
    <citation type="submission" date="2015-09" db="EMBL/GenBank/DDBJ databases">
        <title>Complete sequence of Algoriphagus sp. M8-2.</title>
        <authorList>
            <person name="Shintani M."/>
        </authorList>
    </citation>
    <scope>NUCLEOTIDE SEQUENCE [LARGE SCALE GENOMIC DNA]</scope>
    <source>
        <strain evidence="3">M8-2</strain>
    </source>
</reference>
<evidence type="ECO:0008006" key="4">
    <source>
        <dbReference type="Google" id="ProtNLM"/>
    </source>
</evidence>
<feature type="signal peptide" evidence="1">
    <location>
        <begin position="1"/>
        <end position="24"/>
    </location>
</feature>
<evidence type="ECO:0000256" key="1">
    <source>
        <dbReference type="SAM" id="SignalP"/>
    </source>
</evidence>
<dbReference type="EMBL" id="CP012836">
    <property type="protein sequence ID" value="AMQ55473.1"/>
    <property type="molecule type" value="Genomic_DNA"/>
</dbReference>